<dbReference type="PANTHER" id="PTHR40112:SF1">
    <property type="entry name" value="H2HPP ISOMERASE"/>
    <property type="match status" value="1"/>
</dbReference>
<name>A0A9X4L1Z5_9BACL</name>
<dbReference type="PANTHER" id="PTHR40112">
    <property type="entry name" value="H2HPP ISOMERASE"/>
    <property type="match status" value="1"/>
</dbReference>
<feature type="domain" description="Cupin type-2" evidence="1">
    <location>
        <begin position="29"/>
        <end position="88"/>
    </location>
</feature>
<evidence type="ECO:0000313" key="2">
    <source>
        <dbReference type="EMBL" id="MDG0812109.1"/>
    </source>
</evidence>
<gene>
    <name evidence="2" type="ORF">OMP40_24190</name>
</gene>
<dbReference type="SUPFAM" id="SSF51182">
    <property type="entry name" value="RmlC-like cupins"/>
    <property type="match status" value="1"/>
</dbReference>
<reference evidence="2" key="1">
    <citation type="submission" date="2022-10" db="EMBL/GenBank/DDBJ databases">
        <title>Comparative genomic analysis of Cohnella hashimotonis sp. nov., isolated from the International Space Station.</title>
        <authorList>
            <person name="Simpson A."/>
            <person name="Venkateswaran K."/>
        </authorList>
    </citation>
    <scope>NUCLEOTIDE SEQUENCE</scope>
    <source>
        <strain evidence="2">DSM 28161</strain>
    </source>
</reference>
<protein>
    <submittedName>
        <fullName evidence="2">Cupin domain-containing protein</fullName>
    </submittedName>
</protein>
<dbReference type="CDD" id="cd02238">
    <property type="entry name" value="cupin_KdgF"/>
    <property type="match status" value="1"/>
</dbReference>
<evidence type="ECO:0000313" key="3">
    <source>
        <dbReference type="Proteomes" id="UP001153404"/>
    </source>
</evidence>
<dbReference type="InterPro" id="IPR011051">
    <property type="entry name" value="RmlC_Cupin_sf"/>
</dbReference>
<sequence length="104" mass="11364">MPIDEWQQINPLIRRKVFPPGERLMSMAIEFKKGGIGPEHAHPHEQLGYVVSGKIRMLLDGVEIVVAAGEQVVVPGGVSHSVEALEDSLVLEAFTPLREDLLGS</sequence>
<proteinExistence type="predicted"/>
<dbReference type="Pfam" id="PF07883">
    <property type="entry name" value="Cupin_2"/>
    <property type="match status" value="1"/>
</dbReference>
<keyword evidence="3" id="KW-1185">Reference proteome</keyword>
<comment type="caution">
    <text evidence="2">The sequence shown here is derived from an EMBL/GenBank/DDBJ whole genome shotgun (WGS) entry which is preliminary data.</text>
</comment>
<dbReference type="AlphaFoldDB" id="A0A9X4L1Z5"/>
<dbReference type="InterPro" id="IPR052535">
    <property type="entry name" value="Bacilysin_H2HPP_isomerase"/>
</dbReference>
<dbReference type="PIRSF" id="PIRSF029883">
    <property type="entry name" value="KdgF"/>
    <property type="match status" value="1"/>
</dbReference>
<dbReference type="InterPro" id="IPR025499">
    <property type="entry name" value="KdgF"/>
</dbReference>
<accession>A0A9X4L1Z5</accession>
<dbReference type="RefSeq" id="WP_277535235.1">
    <property type="nucleotide sequence ID" value="NZ_JAPDIA010000008.1"/>
</dbReference>
<dbReference type="InterPro" id="IPR014710">
    <property type="entry name" value="RmlC-like_jellyroll"/>
</dbReference>
<evidence type="ECO:0000259" key="1">
    <source>
        <dbReference type="Pfam" id="PF07883"/>
    </source>
</evidence>
<dbReference type="Gene3D" id="2.60.120.10">
    <property type="entry name" value="Jelly Rolls"/>
    <property type="match status" value="1"/>
</dbReference>
<dbReference type="EMBL" id="JAPDIA010000008">
    <property type="protein sequence ID" value="MDG0812109.1"/>
    <property type="molecule type" value="Genomic_DNA"/>
</dbReference>
<organism evidence="2 3">
    <name type="scientific">Cohnella rhizosphaerae</name>
    <dbReference type="NCBI Taxonomy" id="1457232"/>
    <lineage>
        <taxon>Bacteria</taxon>
        <taxon>Bacillati</taxon>
        <taxon>Bacillota</taxon>
        <taxon>Bacilli</taxon>
        <taxon>Bacillales</taxon>
        <taxon>Paenibacillaceae</taxon>
        <taxon>Cohnella</taxon>
    </lineage>
</organism>
<dbReference type="Proteomes" id="UP001153404">
    <property type="component" value="Unassembled WGS sequence"/>
</dbReference>
<dbReference type="InterPro" id="IPR013096">
    <property type="entry name" value="Cupin_2"/>
</dbReference>